<name>A0A6J4RGW0_9ACTN</name>
<feature type="region of interest" description="Disordered" evidence="1">
    <location>
        <begin position="1"/>
        <end position="37"/>
    </location>
</feature>
<gene>
    <name evidence="2" type="ORF">AVDCRST_MAG12-970</name>
</gene>
<protein>
    <submittedName>
        <fullName evidence="2">Uncharacterized protein</fullName>
    </submittedName>
</protein>
<proteinExistence type="predicted"/>
<dbReference type="AlphaFoldDB" id="A0A6J4RGW0"/>
<evidence type="ECO:0000256" key="1">
    <source>
        <dbReference type="SAM" id="MobiDB-lite"/>
    </source>
</evidence>
<reference evidence="2" key="1">
    <citation type="submission" date="2020-02" db="EMBL/GenBank/DDBJ databases">
        <authorList>
            <person name="Meier V. D."/>
        </authorList>
    </citation>
    <scope>NUCLEOTIDE SEQUENCE</scope>
    <source>
        <strain evidence="2">AVDCRST_MAG12</strain>
    </source>
</reference>
<organism evidence="2">
    <name type="scientific">uncultured Rubrobacteraceae bacterium</name>
    <dbReference type="NCBI Taxonomy" id="349277"/>
    <lineage>
        <taxon>Bacteria</taxon>
        <taxon>Bacillati</taxon>
        <taxon>Actinomycetota</taxon>
        <taxon>Rubrobacteria</taxon>
        <taxon>Rubrobacterales</taxon>
        <taxon>Rubrobacteraceae</taxon>
        <taxon>environmental samples</taxon>
    </lineage>
</organism>
<sequence>MRVWKAIQNAQGLQSGDRQEDASLGASAADIKQGGDA</sequence>
<evidence type="ECO:0000313" key="2">
    <source>
        <dbReference type="EMBL" id="CAA9473522.1"/>
    </source>
</evidence>
<dbReference type="EMBL" id="CADCVK010000155">
    <property type="protein sequence ID" value="CAA9473522.1"/>
    <property type="molecule type" value="Genomic_DNA"/>
</dbReference>
<accession>A0A6J4RGW0</accession>